<dbReference type="RefSeq" id="WP_223928916.1">
    <property type="nucleotide sequence ID" value="NZ_BPTU01000001.1"/>
</dbReference>
<dbReference type="GO" id="GO:0005524">
    <property type="term" value="F:ATP binding"/>
    <property type="evidence" value="ECO:0007669"/>
    <property type="project" value="InterPro"/>
</dbReference>
<dbReference type="GeneID" id="72466886"/>
<dbReference type="Gene3D" id="3.40.50.300">
    <property type="entry name" value="P-loop containing nucleotide triphosphate hydrolases"/>
    <property type="match status" value="1"/>
</dbReference>
<dbReference type="CDD" id="cd18793">
    <property type="entry name" value="SF2_C_SNF"/>
    <property type="match status" value="1"/>
</dbReference>
<dbReference type="SUPFAM" id="SSF52540">
    <property type="entry name" value="P-loop containing nucleoside triphosphate hydrolases"/>
    <property type="match status" value="2"/>
</dbReference>
<dbReference type="InterPro" id="IPR038718">
    <property type="entry name" value="SNF2-like_sf"/>
</dbReference>
<proteinExistence type="predicted"/>
<dbReference type="PROSITE" id="PS51194">
    <property type="entry name" value="HELICASE_CTER"/>
    <property type="match status" value="1"/>
</dbReference>
<reference evidence="4" key="1">
    <citation type="journal article" date="2022" name="Int. J. Syst. Evol. Microbiol.">
        <title>Prevotella lacticifex sp. nov., isolated from the rumen of cows.</title>
        <authorList>
            <person name="Shinkai T."/>
            <person name="Ikeyama N."/>
            <person name="Kumagai M."/>
            <person name="Ohmori H."/>
            <person name="Sakamoto M."/>
            <person name="Ohkuma M."/>
            <person name="Mitsumori M."/>
        </authorList>
    </citation>
    <scope>NUCLEOTIDE SEQUENCE</scope>
    <source>
        <strain evidence="4">R5076</strain>
    </source>
</reference>
<evidence type="ECO:0000256" key="1">
    <source>
        <dbReference type="ARBA" id="ARBA00022801"/>
    </source>
</evidence>
<dbReference type="EMBL" id="BPUB01000002">
    <property type="protein sequence ID" value="GJG59073.1"/>
    <property type="molecule type" value="Genomic_DNA"/>
</dbReference>
<dbReference type="SMART" id="SM00487">
    <property type="entry name" value="DEXDc"/>
    <property type="match status" value="1"/>
</dbReference>
<dbReference type="CDD" id="cd17919">
    <property type="entry name" value="DEXHc_Snf"/>
    <property type="match status" value="1"/>
</dbReference>
<dbReference type="InterPro" id="IPR049730">
    <property type="entry name" value="SNF2/RAD54-like_C"/>
</dbReference>
<organism evidence="4 5">
    <name type="scientific">Prevotella lacticifex</name>
    <dbReference type="NCBI Taxonomy" id="2854755"/>
    <lineage>
        <taxon>Bacteria</taxon>
        <taxon>Pseudomonadati</taxon>
        <taxon>Bacteroidota</taxon>
        <taxon>Bacteroidia</taxon>
        <taxon>Bacteroidales</taxon>
        <taxon>Prevotellaceae</taxon>
        <taxon>Prevotella</taxon>
    </lineage>
</organism>
<sequence length="553" mass="63014">MTNNIYISKTSKHYKIMSDNSPAVLRFIRKIPSAAYNATDRCWDVALTDAMYVRHLGIYLKERGVVRDVIYQDSLEDVNVWADNMPDLTADYKLKLEPYEYQKKGIQYMIEHKRTFNGDDMGLGKTLQSIAAISIARAYPCLVVCPAAMKMTWKREFMKFIGKNAVILDNSNKDSWQQMFVTGTCNVFITNYESVKKFFIRKVKGNRVSVKNLVVDRRAAMFKAVVIDESHRVKNSSCHYAKYLEAICKGKEYVFMLTGTPVVTRVKDLVQQLKIMGRIDDFGGAGRFANRFCTSSVTNEELGMLNSLLWRTCYFRREKTLVLKELPEKVRQYYSCELTNRKEYDAAERNLAKYLKKYKETTEEKLKNAMMNEAIVKIGVLRQIAAEGKISEAKNIINDYMSAEKKVIVFTAHKNIAAKLKEAFPDSVTVTGSDSPEAKQKSVDRFQNDPTCKVIIVNIQSGGVGITLTAASDVLFVEMPWTAADCDQCECRAHRNGQKNAVTCVYLLGRDTFDERMYDLIQKERSQSSIITGAVNDTREQMVNKMAELLNAP</sequence>
<dbReference type="InterPro" id="IPR001650">
    <property type="entry name" value="Helicase_C-like"/>
</dbReference>
<accession>A0A9R1CYL2</accession>
<evidence type="ECO:0000313" key="4">
    <source>
        <dbReference type="EMBL" id="GJG59073.1"/>
    </source>
</evidence>
<gene>
    <name evidence="4" type="ORF">PRLR5076_19240</name>
</gene>
<dbReference type="Pfam" id="PF00271">
    <property type="entry name" value="Helicase_C"/>
    <property type="match status" value="1"/>
</dbReference>
<protein>
    <recommendedName>
        <fullName evidence="6">DEAD/DEAH box helicase</fullName>
    </recommendedName>
</protein>
<feature type="domain" description="Helicase C-terminal" evidence="3">
    <location>
        <begin position="395"/>
        <end position="550"/>
    </location>
</feature>
<keyword evidence="5" id="KW-1185">Reference proteome</keyword>
<comment type="caution">
    <text evidence="4">The sequence shown here is derived from an EMBL/GenBank/DDBJ whole genome shotgun (WGS) entry which is preliminary data.</text>
</comment>
<dbReference type="AlphaFoldDB" id="A0A9R1CYL2"/>
<name>A0A9R1CYL2_9BACT</name>
<dbReference type="InterPro" id="IPR000330">
    <property type="entry name" value="SNF2_N"/>
</dbReference>
<dbReference type="Pfam" id="PF00176">
    <property type="entry name" value="SNF2-rel_dom"/>
    <property type="match status" value="1"/>
</dbReference>
<dbReference type="SMART" id="SM00490">
    <property type="entry name" value="HELICc"/>
    <property type="match status" value="1"/>
</dbReference>
<evidence type="ECO:0000259" key="2">
    <source>
        <dbReference type="PROSITE" id="PS51192"/>
    </source>
</evidence>
<evidence type="ECO:0000313" key="5">
    <source>
        <dbReference type="Proteomes" id="UP000825483"/>
    </source>
</evidence>
<evidence type="ECO:0008006" key="6">
    <source>
        <dbReference type="Google" id="ProtNLM"/>
    </source>
</evidence>
<dbReference type="PANTHER" id="PTHR45766">
    <property type="entry name" value="DNA ANNEALING HELICASE AND ENDONUCLEASE ZRANB3 FAMILY MEMBER"/>
    <property type="match status" value="1"/>
</dbReference>
<dbReference type="GO" id="GO:0016787">
    <property type="term" value="F:hydrolase activity"/>
    <property type="evidence" value="ECO:0007669"/>
    <property type="project" value="UniProtKB-KW"/>
</dbReference>
<dbReference type="Proteomes" id="UP000825483">
    <property type="component" value="Unassembled WGS sequence"/>
</dbReference>
<keyword evidence="1" id="KW-0378">Hydrolase</keyword>
<evidence type="ECO:0000259" key="3">
    <source>
        <dbReference type="PROSITE" id="PS51194"/>
    </source>
</evidence>
<dbReference type="Gene3D" id="3.40.50.10810">
    <property type="entry name" value="Tandem AAA-ATPase domain"/>
    <property type="match status" value="1"/>
</dbReference>
<dbReference type="InterPro" id="IPR027417">
    <property type="entry name" value="P-loop_NTPase"/>
</dbReference>
<dbReference type="InterPro" id="IPR014001">
    <property type="entry name" value="Helicase_ATP-bd"/>
</dbReference>
<dbReference type="PANTHER" id="PTHR45766:SF6">
    <property type="entry name" value="SWI_SNF-RELATED MATRIX-ASSOCIATED ACTIN-DEPENDENT REGULATOR OF CHROMATIN SUBFAMILY A-LIKE PROTEIN 1"/>
    <property type="match status" value="1"/>
</dbReference>
<feature type="domain" description="Helicase ATP-binding" evidence="2">
    <location>
        <begin position="106"/>
        <end position="279"/>
    </location>
</feature>
<dbReference type="GO" id="GO:0031297">
    <property type="term" value="P:replication fork processing"/>
    <property type="evidence" value="ECO:0007669"/>
    <property type="project" value="TreeGrafter"/>
</dbReference>
<dbReference type="PROSITE" id="PS51192">
    <property type="entry name" value="HELICASE_ATP_BIND_1"/>
    <property type="match status" value="1"/>
</dbReference>
<dbReference type="GO" id="GO:0006281">
    <property type="term" value="P:DNA repair"/>
    <property type="evidence" value="ECO:0007669"/>
    <property type="project" value="TreeGrafter"/>
</dbReference>